<keyword evidence="1" id="KW-0812">Transmembrane</keyword>
<dbReference type="AlphaFoldDB" id="A0AA38GRM9"/>
<organism evidence="2 3">
    <name type="scientific">Taxus chinensis</name>
    <name type="common">Chinese yew</name>
    <name type="synonym">Taxus wallichiana var. chinensis</name>
    <dbReference type="NCBI Taxonomy" id="29808"/>
    <lineage>
        <taxon>Eukaryota</taxon>
        <taxon>Viridiplantae</taxon>
        <taxon>Streptophyta</taxon>
        <taxon>Embryophyta</taxon>
        <taxon>Tracheophyta</taxon>
        <taxon>Spermatophyta</taxon>
        <taxon>Pinopsida</taxon>
        <taxon>Pinidae</taxon>
        <taxon>Conifers II</taxon>
        <taxon>Cupressales</taxon>
        <taxon>Taxaceae</taxon>
        <taxon>Taxus</taxon>
    </lineage>
</organism>
<feature type="non-terminal residue" evidence="2">
    <location>
        <position position="258"/>
    </location>
</feature>
<feature type="transmembrane region" description="Helical" evidence="1">
    <location>
        <begin position="236"/>
        <end position="257"/>
    </location>
</feature>
<keyword evidence="3" id="KW-1185">Reference proteome</keyword>
<evidence type="ECO:0000313" key="2">
    <source>
        <dbReference type="EMBL" id="KAH9327736.1"/>
    </source>
</evidence>
<keyword evidence="1" id="KW-1133">Transmembrane helix</keyword>
<dbReference type="Proteomes" id="UP000824469">
    <property type="component" value="Unassembled WGS sequence"/>
</dbReference>
<keyword evidence="1" id="KW-0472">Membrane</keyword>
<protein>
    <submittedName>
        <fullName evidence="2">Uncharacterized protein</fullName>
    </submittedName>
</protein>
<reference evidence="2 3" key="1">
    <citation type="journal article" date="2021" name="Nat. Plants">
        <title>The Taxus genome provides insights into paclitaxel biosynthesis.</title>
        <authorList>
            <person name="Xiong X."/>
            <person name="Gou J."/>
            <person name="Liao Q."/>
            <person name="Li Y."/>
            <person name="Zhou Q."/>
            <person name="Bi G."/>
            <person name="Li C."/>
            <person name="Du R."/>
            <person name="Wang X."/>
            <person name="Sun T."/>
            <person name="Guo L."/>
            <person name="Liang H."/>
            <person name="Lu P."/>
            <person name="Wu Y."/>
            <person name="Zhang Z."/>
            <person name="Ro D.K."/>
            <person name="Shang Y."/>
            <person name="Huang S."/>
            <person name="Yan J."/>
        </authorList>
    </citation>
    <scope>NUCLEOTIDE SEQUENCE [LARGE SCALE GENOMIC DNA]</scope>
    <source>
        <strain evidence="2">Ta-2019</strain>
    </source>
</reference>
<name>A0AA38GRM9_TAXCH</name>
<dbReference type="InterPro" id="IPR010742">
    <property type="entry name" value="RCAF1"/>
</dbReference>
<dbReference type="PANTHER" id="PTHR12906">
    <property type="entry name" value="PROTEIN C20ORF24 RAB5-INTERACTING PROTEIN"/>
    <property type="match status" value="1"/>
</dbReference>
<evidence type="ECO:0000256" key="1">
    <source>
        <dbReference type="SAM" id="Phobius"/>
    </source>
</evidence>
<dbReference type="GO" id="GO:0097250">
    <property type="term" value="P:mitochondrial respirasome assembly"/>
    <property type="evidence" value="ECO:0007669"/>
    <property type="project" value="InterPro"/>
</dbReference>
<comment type="caution">
    <text evidence="2">The sequence shown here is derived from an EMBL/GenBank/DDBJ whole genome shotgun (WGS) entry which is preliminary data.</text>
</comment>
<gene>
    <name evidence="2" type="ORF">KI387_007914</name>
</gene>
<evidence type="ECO:0000313" key="3">
    <source>
        <dbReference type="Proteomes" id="UP000824469"/>
    </source>
</evidence>
<accession>A0AA38GRM9</accession>
<dbReference type="GO" id="GO:0005739">
    <property type="term" value="C:mitochondrion"/>
    <property type="evidence" value="ECO:0007669"/>
    <property type="project" value="GOC"/>
</dbReference>
<dbReference type="EMBL" id="JAHRHJ020000002">
    <property type="protein sequence ID" value="KAH9327736.1"/>
    <property type="molecule type" value="Genomic_DNA"/>
</dbReference>
<proteinExistence type="predicted"/>
<sequence length="258" mass="29282">MHDPEACKIERVLFGLNEKCKATFNNDASNLDLEESVAYKVDLAAQISVIIIFLSDAGASLPKHRKVVPNVNGHIQVVEVVLEKKKSIKVYWAWLKADCVRLVKLRKGRICARKKPRVKRIKSFFKFKGPRVPYDIFENGLQKAVPSFNTQSNDPKWQSLLNDTPQIRHPPSLQTIGIKNSEYMSSFPKDQSIFPKISAFEFGFDFVGDNIHKRYIAKKSEINDQLGDVLHWIRQAVALVCGLIWGVIPLVGAVWLLV</sequence>
<dbReference type="PANTHER" id="PTHR12906:SF0">
    <property type="entry name" value="GEL COMPLEX SUBUNIT OPTI"/>
    <property type="match status" value="1"/>
</dbReference>